<proteinExistence type="predicted"/>
<reference evidence="1" key="1">
    <citation type="submission" date="2021-07" db="EMBL/GenBank/DDBJ databases">
        <title>Zhongshania sp. CAU 1632 isolated from seawater.</title>
        <authorList>
            <person name="Kim W."/>
        </authorList>
    </citation>
    <scope>NUCLEOTIDE SEQUENCE</scope>
    <source>
        <strain evidence="1">CAU 1632</strain>
    </source>
</reference>
<evidence type="ECO:0000313" key="2">
    <source>
        <dbReference type="Proteomes" id="UP001166291"/>
    </source>
</evidence>
<dbReference type="RefSeq" id="WP_219041954.1">
    <property type="nucleotide sequence ID" value="NZ_JAHWDQ010000001.1"/>
</dbReference>
<dbReference type="PANTHER" id="PTHR34218">
    <property type="entry name" value="PEPTIDASE S45 PENICILLIN AMIDASE"/>
    <property type="match status" value="1"/>
</dbReference>
<sequence length="817" mass="88581">MRIHALIITCISLLIVSGCGGGSSSRGADSGNGGDGNASPQYNVEVRRTSFGIPHIKASNYANMGYGYGYVHAQDNLCILAEDLLTIRGERAKYLGRDGTYTIVANGSTANNVDSDFFWKFIATDEAIAPLKNSDQQAIDATEGFVAGYNRYVKELNAGEHPGRHLACRDEAWLTKITADDMFRRYFRLTLLASSSVFVNEVSQAKPPGPDNLPLPVDLDDILALDPGALPLSGGLPIGSNMYALGPDAVSEESLLLGNPHFPWTGTERLYLTHLELPDAEIMGASLYGVPAVLIGFNEHFAWSHTVSTAYRFTFYELTLNPADPTQYLYDGEMRDMESSEVSIDILEDDGTSTSETRTLYRSHYGPMLELAVSGVPVLEWSPLKAYTLRDANAENDSLMNQFFSWNRAQSFEEFVDLHGSVLGVPWVNTAATGPGKPAYYGDVTVVPNVSDAKVQTCGALPLQAVLGQLMPGLPILDGSRSTCEWDSDEDAPRPGIFGPANLPKITRNDWVHNCNDSYWISNPAEPLTGFAAIIGDEGTERTLRTRLCMQQVIKRLDGSDGRPGDRFDLETLQEVALDSAVLSEQLARPSLLSSYCALPLPLLSTGGAPVDTSAACSVLATWDGKNNLDSVGGHIWREFWRNTGGPLPIATPIDDLLWLTPFSASDPVNTPASLNVLNPIVATAFADGIQKVLDSSFELDTPMGQIQHSGVHDSIIPIFGGEGFEGSFTIANARSGGLEEDGYNITYGNSYIQTVTWDNAGNPVAEGFITYSQSADPASPYYKNMTEAYSAKQWIKFPYLEADIAADTVETLNLSE</sequence>
<dbReference type="PANTHER" id="PTHR34218:SF3">
    <property type="entry name" value="ACYL-HOMOSERINE LACTONE ACYLASE PVDQ"/>
    <property type="match status" value="1"/>
</dbReference>
<name>A0ABS6VN55_9GAMM</name>
<comment type="caution">
    <text evidence="1">The sequence shown here is derived from an EMBL/GenBank/DDBJ whole genome shotgun (WGS) entry which is preliminary data.</text>
</comment>
<organism evidence="1 2">
    <name type="scientific">Zhongshania aquimaris</name>
    <dbReference type="NCBI Taxonomy" id="2857107"/>
    <lineage>
        <taxon>Bacteria</taxon>
        <taxon>Pseudomonadati</taxon>
        <taxon>Pseudomonadota</taxon>
        <taxon>Gammaproteobacteria</taxon>
        <taxon>Cellvibrionales</taxon>
        <taxon>Spongiibacteraceae</taxon>
        <taxon>Zhongshania</taxon>
    </lineage>
</organism>
<protein>
    <submittedName>
        <fullName evidence="1">Penicillin acylase family protein</fullName>
    </submittedName>
</protein>
<dbReference type="Proteomes" id="UP001166291">
    <property type="component" value="Unassembled WGS sequence"/>
</dbReference>
<dbReference type="InterPro" id="IPR002692">
    <property type="entry name" value="S45"/>
</dbReference>
<gene>
    <name evidence="1" type="ORF">KXJ70_02960</name>
</gene>
<dbReference type="EMBL" id="JAHWDQ010000001">
    <property type="protein sequence ID" value="MBW2939714.1"/>
    <property type="molecule type" value="Genomic_DNA"/>
</dbReference>
<evidence type="ECO:0000313" key="1">
    <source>
        <dbReference type="EMBL" id="MBW2939714.1"/>
    </source>
</evidence>
<dbReference type="Pfam" id="PF01804">
    <property type="entry name" value="Penicil_amidase"/>
    <property type="match status" value="1"/>
</dbReference>
<accession>A0ABS6VN55</accession>
<keyword evidence="2" id="KW-1185">Reference proteome</keyword>
<dbReference type="PROSITE" id="PS51257">
    <property type="entry name" value="PROKAR_LIPOPROTEIN"/>
    <property type="match status" value="1"/>
</dbReference>